<feature type="region of interest" description="Disordered" evidence="1">
    <location>
        <begin position="131"/>
        <end position="167"/>
    </location>
</feature>
<evidence type="ECO:0000256" key="2">
    <source>
        <dbReference type="SAM" id="SignalP"/>
    </source>
</evidence>
<feature type="compositionally biased region" description="Basic and acidic residues" evidence="1">
    <location>
        <begin position="140"/>
        <end position="150"/>
    </location>
</feature>
<accession>A0AAV2NL07</accession>
<protein>
    <submittedName>
        <fullName evidence="3">Uncharacterized protein</fullName>
    </submittedName>
</protein>
<feature type="chain" id="PRO_5043337623" evidence="2">
    <location>
        <begin position="18"/>
        <end position="352"/>
    </location>
</feature>
<dbReference type="EMBL" id="OZ034825">
    <property type="protein sequence ID" value="CAL1680390.1"/>
    <property type="molecule type" value="Genomic_DNA"/>
</dbReference>
<sequence length="352" mass="39770">MLLLVIVLFPCIVGVDLTRFRTRSEAAREETRVITRWHQPVCIMPEKDVPPCSKLRKFQTEYEHRNTKEFVDGDESGQTKPIKLKISETSKGDEQQQQGIVSGVETWSSDLVGTLPLESMDLVIDDELTDPGRMSKLRSKTPELDDERQNGRSARRDRHLTGSTLEHTNAGPIHVTRVLDSPVTATLVARGCLPDIGLPLCASYQPSLTSEIVKPATEEDELIRSESHGTREPTIAVYESTDSRQDSTFLQKPHPPVAKHNSSQANDKPVLYKIRELEIKPVSVIIESAALFDTLCKFSTLETISEKWQFVRTLSNNRNDIFRKLFSYCQGDLICVRNLICRRNKTPTDLRG</sequence>
<name>A0AAV2NL07_9HYME</name>
<dbReference type="Proteomes" id="UP001497644">
    <property type="component" value="Chromosome 2"/>
</dbReference>
<evidence type="ECO:0000256" key="1">
    <source>
        <dbReference type="SAM" id="MobiDB-lite"/>
    </source>
</evidence>
<keyword evidence="2" id="KW-0732">Signal</keyword>
<reference evidence="3" key="1">
    <citation type="submission" date="2024-04" db="EMBL/GenBank/DDBJ databases">
        <authorList>
            <consortium name="Molecular Ecology Group"/>
        </authorList>
    </citation>
    <scope>NUCLEOTIDE SEQUENCE</scope>
</reference>
<gene>
    <name evidence="3" type="ORF">LPLAT_LOCUS6420</name>
</gene>
<keyword evidence="4" id="KW-1185">Reference proteome</keyword>
<evidence type="ECO:0000313" key="3">
    <source>
        <dbReference type="EMBL" id="CAL1680390.1"/>
    </source>
</evidence>
<proteinExistence type="predicted"/>
<dbReference type="AlphaFoldDB" id="A0AAV2NL07"/>
<organism evidence="3 4">
    <name type="scientific">Lasius platythorax</name>
    <dbReference type="NCBI Taxonomy" id="488582"/>
    <lineage>
        <taxon>Eukaryota</taxon>
        <taxon>Metazoa</taxon>
        <taxon>Ecdysozoa</taxon>
        <taxon>Arthropoda</taxon>
        <taxon>Hexapoda</taxon>
        <taxon>Insecta</taxon>
        <taxon>Pterygota</taxon>
        <taxon>Neoptera</taxon>
        <taxon>Endopterygota</taxon>
        <taxon>Hymenoptera</taxon>
        <taxon>Apocrita</taxon>
        <taxon>Aculeata</taxon>
        <taxon>Formicoidea</taxon>
        <taxon>Formicidae</taxon>
        <taxon>Formicinae</taxon>
        <taxon>Lasius</taxon>
        <taxon>Lasius</taxon>
    </lineage>
</organism>
<evidence type="ECO:0000313" key="4">
    <source>
        <dbReference type="Proteomes" id="UP001497644"/>
    </source>
</evidence>
<feature type="signal peptide" evidence="2">
    <location>
        <begin position="1"/>
        <end position="17"/>
    </location>
</feature>